<dbReference type="Gene3D" id="3.40.50.720">
    <property type="entry name" value="NAD(P)-binding Rossmann-like Domain"/>
    <property type="match status" value="1"/>
</dbReference>
<dbReference type="PANTHER" id="PTHR24320">
    <property type="entry name" value="RETINOL DEHYDROGENASE"/>
    <property type="match status" value="1"/>
</dbReference>
<protein>
    <submittedName>
        <fullName evidence="3">Uncharacterized protein</fullName>
    </submittedName>
</protein>
<dbReference type="PRINTS" id="PR00081">
    <property type="entry name" value="GDHRDH"/>
</dbReference>
<accession>A0A383V1W2</accession>
<keyword evidence="4" id="KW-1185">Reference proteome</keyword>
<dbReference type="PANTHER" id="PTHR24320:SF148">
    <property type="entry name" value="NAD(P)-BINDING ROSSMANN-FOLD SUPERFAMILY PROTEIN"/>
    <property type="match status" value="1"/>
</dbReference>
<dbReference type="GO" id="GO:0016491">
    <property type="term" value="F:oxidoreductase activity"/>
    <property type="evidence" value="ECO:0007669"/>
    <property type="project" value="UniProtKB-KW"/>
</dbReference>
<gene>
    <name evidence="3" type="ORF">BQ4739_LOCUS160</name>
</gene>
<dbReference type="AlphaFoldDB" id="A0A383V1W2"/>
<sequence>MLVRDTPPLNEIGGDVKELTIIVTGPTSGIGWTTAAELARRGAHVVLACRSASKGEAMVAQLSKEAAAAGNPPPQLEVNLLDLASLESVRQFVERWQQRPLHVLVNNAGMFNMGVGRSETKDGLEVHMQTNHLAHFLLTLGLLPALRKAAQQQQQQQQQQGGFVPRVVTVASAMHHLGYRLQQDPLSERSYSAELAYGNSKLAQVLFTAELNRRLAAAGGGVQALSLHPGNVLTNVVQSLPPAIQSAYRAIMARVLLTPEQDPGAFAAAAATGGYLDCSAQPVQPHALAADPQLAAWLWQWSAQQVKLPQGWDLPAGREEAPAGQAS</sequence>
<evidence type="ECO:0000313" key="3">
    <source>
        <dbReference type="EMBL" id="SZX59548.1"/>
    </source>
</evidence>
<dbReference type="InterPro" id="IPR036291">
    <property type="entry name" value="NAD(P)-bd_dom_sf"/>
</dbReference>
<reference evidence="3 4" key="1">
    <citation type="submission" date="2016-10" db="EMBL/GenBank/DDBJ databases">
        <authorList>
            <person name="Cai Z."/>
        </authorList>
    </citation>
    <scope>NUCLEOTIDE SEQUENCE [LARGE SCALE GENOMIC DNA]</scope>
</reference>
<proteinExistence type="inferred from homology"/>
<name>A0A383V1W2_TETOB</name>
<dbReference type="STRING" id="3088.A0A383V1W2"/>
<comment type="similarity">
    <text evidence="1">Belongs to the short-chain dehydrogenases/reductases (SDR) family.</text>
</comment>
<dbReference type="EMBL" id="FNXT01000003">
    <property type="protein sequence ID" value="SZX59548.1"/>
    <property type="molecule type" value="Genomic_DNA"/>
</dbReference>
<keyword evidence="2" id="KW-0560">Oxidoreductase</keyword>
<dbReference type="Pfam" id="PF00106">
    <property type="entry name" value="adh_short"/>
    <property type="match status" value="1"/>
</dbReference>
<evidence type="ECO:0000256" key="2">
    <source>
        <dbReference type="ARBA" id="ARBA00023002"/>
    </source>
</evidence>
<organism evidence="3 4">
    <name type="scientific">Tetradesmus obliquus</name>
    <name type="common">Green alga</name>
    <name type="synonym">Acutodesmus obliquus</name>
    <dbReference type="NCBI Taxonomy" id="3088"/>
    <lineage>
        <taxon>Eukaryota</taxon>
        <taxon>Viridiplantae</taxon>
        <taxon>Chlorophyta</taxon>
        <taxon>core chlorophytes</taxon>
        <taxon>Chlorophyceae</taxon>
        <taxon>CS clade</taxon>
        <taxon>Sphaeropleales</taxon>
        <taxon>Scenedesmaceae</taxon>
        <taxon>Tetradesmus</taxon>
    </lineage>
</organism>
<evidence type="ECO:0000256" key="1">
    <source>
        <dbReference type="ARBA" id="ARBA00006484"/>
    </source>
</evidence>
<dbReference type="SUPFAM" id="SSF51735">
    <property type="entry name" value="NAD(P)-binding Rossmann-fold domains"/>
    <property type="match status" value="1"/>
</dbReference>
<dbReference type="InterPro" id="IPR002347">
    <property type="entry name" value="SDR_fam"/>
</dbReference>
<evidence type="ECO:0000313" key="4">
    <source>
        <dbReference type="Proteomes" id="UP000256970"/>
    </source>
</evidence>
<dbReference type="Proteomes" id="UP000256970">
    <property type="component" value="Unassembled WGS sequence"/>
</dbReference>